<keyword evidence="9" id="KW-0175">Coiled coil</keyword>
<dbReference type="PANTHER" id="PTHR32089">
    <property type="entry name" value="METHYL-ACCEPTING CHEMOTAXIS PROTEIN MCPB"/>
    <property type="match status" value="1"/>
</dbReference>
<dbReference type="SMART" id="SM00304">
    <property type="entry name" value="HAMP"/>
    <property type="match status" value="1"/>
</dbReference>
<dbReference type="InterPro" id="IPR033480">
    <property type="entry name" value="sCache_2"/>
</dbReference>
<evidence type="ECO:0000256" key="2">
    <source>
        <dbReference type="ARBA" id="ARBA00022475"/>
    </source>
</evidence>
<name>A0A3N1XPF2_9FIRM</name>
<dbReference type="PROSITE" id="PS50885">
    <property type="entry name" value="HAMP"/>
    <property type="match status" value="1"/>
</dbReference>
<gene>
    <name evidence="13" type="ORF">EDD66_104150</name>
</gene>
<evidence type="ECO:0000256" key="10">
    <source>
        <dbReference type="SAM" id="Phobius"/>
    </source>
</evidence>
<dbReference type="GO" id="GO:0005886">
    <property type="term" value="C:plasma membrane"/>
    <property type="evidence" value="ECO:0007669"/>
    <property type="project" value="UniProtKB-SubCell"/>
</dbReference>
<organism evidence="13 14">
    <name type="scientific">Mobilisporobacter senegalensis</name>
    <dbReference type="NCBI Taxonomy" id="1329262"/>
    <lineage>
        <taxon>Bacteria</taxon>
        <taxon>Bacillati</taxon>
        <taxon>Bacillota</taxon>
        <taxon>Clostridia</taxon>
        <taxon>Lachnospirales</taxon>
        <taxon>Lachnospiraceae</taxon>
        <taxon>Mobilisporobacter</taxon>
    </lineage>
</organism>
<comment type="subcellular location">
    <subcellularLocation>
        <location evidence="1">Cell membrane</location>
        <topology evidence="1">Multi-pass membrane protein</topology>
    </subcellularLocation>
</comment>
<dbReference type="AlphaFoldDB" id="A0A3N1XPF2"/>
<keyword evidence="14" id="KW-1185">Reference proteome</keyword>
<proteinExistence type="inferred from homology"/>
<dbReference type="OrthoDB" id="9810264at2"/>
<comment type="similarity">
    <text evidence="7">Belongs to the methyl-accepting chemotaxis (MCP) protein family.</text>
</comment>
<evidence type="ECO:0000256" key="5">
    <source>
        <dbReference type="ARBA" id="ARBA00023136"/>
    </source>
</evidence>
<keyword evidence="2" id="KW-1003">Cell membrane</keyword>
<keyword evidence="4 10" id="KW-1133">Transmembrane helix</keyword>
<evidence type="ECO:0000259" key="11">
    <source>
        <dbReference type="PROSITE" id="PS50111"/>
    </source>
</evidence>
<comment type="caution">
    <text evidence="13">The sequence shown here is derived from an EMBL/GenBank/DDBJ whole genome shotgun (WGS) entry which is preliminary data.</text>
</comment>
<dbReference type="Gene3D" id="1.10.287.950">
    <property type="entry name" value="Methyl-accepting chemotaxis protein"/>
    <property type="match status" value="1"/>
</dbReference>
<reference evidence="13 14" key="1">
    <citation type="submission" date="2018-11" db="EMBL/GenBank/DDBJ databases">
        <title>Genomic Encyclopedia of Type Strains, Phase IV (KMG-IV): sequencing the most valuable type-strain genomes for metagenomic binning, comparative biology and taxonomic classification.</title>
        <authorList>
            <person name="Goeker M."/>
        </authorList>
    </citation>
    <scope>NUCLEOTIDE SEQUENCE [LARGE SCALE GENOMIC DNA]</scope>
    <source>
        <strain evidence="13 14">DSM 26537</strain>
    </source>
</reference>
<dbReference type="SUPFAM" id="SSF58104">
    <property type="entry name" value="Methyl-accepting chemotaxis protein (MCP) signaling domain"/>
    <property type="match status" value="1"/>
</dbReference>
<dbReference type="CDD" id="cd06225">
    <property type="entry name" value="HAMP"/>
    <property type="match status" value="1"/>
</dbReference>
<feature type="transmembrane region" description="Helical" evidence="10">
    <location>
        <begin position="223"/>
        <end position="242"/>
    </location>
</feature>
<evidence type="ECO:0000256" key="8">
    <source>
        <dbReference type="PROSITE-ProRule" id="PRU00284"/>
    </source>
</evidence>
<dbReference type="SMART" id="SM00283">
    <property type="entry name" value="MA"/>
    <property type="match status" value="1"/>
</dbReference>
<dbReference type="InterPro" id="IPR004089">
    <property type="entry name" value="MCPsignal_dom"/>
</dbReference>
<dbReference type="RefSeq" id="WP_123609065.1">
    <property type="nucleotide sequence ID" value="NZ_RJVG01000004.1"/>
</dbReference>
<evidence type="ECO:0000313" key="13">
    <source>
        <dbReference type="EMBL" id="ROR28564.1"/>
    </source>
</evidence>
<evidence type="ECO:0000256" key="1">
    <source>
        <dbReference type="ARBA" id="ARBA00004651"/>
    </source>
</evidence>
<protein>
    <submittedName>
        <fullName evidence="13">Methyl-accepting chemotaxis sensory transducer with Cache sensor</fullName>
    </submittedName>
</protein>
<dbReference type="PANTHER" id="PTHR32089:SF112">
    <property type="entry name" value="LYSOZYME-LIKE PROTEIN-RELATED"/>
    <property type="match status" value="1"/>
</dbReference>
<sequence length="603" mass="66399">MKYIRMNSINKKICAFISLIIIVALSGISFINYTIAKQELSRSNQIILKNVIETSLFEINRNYGYTAGENQWMTEEEAKEASLASINQLHAKETDSVSGATGNGADTVSSATANSELKYHTLNLGKDGYFFIVDSSGDVISHPFLKDNISGLKSEDGRPIIQDIIEKAKSGGGILNYKLAEEVSAVTGNKTVYTQYFPQWDWVITAVIYDDDLLRGSKIILNYNLLALAIILIIAFTVSVLITRKITKPIKTISDILHRVSQGDLTVDKVNIKTRDETRLLGDSVNLLIDKLNHIIKSMILSSSNLNQFSTELKGSADSVAKMTEEVSKSIYQMSVFSEVQSQNTLSSVEKVTLLGEDIKETADASAKIEHAAMKTIELKAQGLDSVKGLKEASIENNTNSQEMEQVINEIHKHSKRISEIVGIIAGVAEQTNLLALNANIEAARAGEAGKGFAVVAGEVRSLATETAKATEDITGKVNEMMKQSSIAVDFVKRNQAGVNNINNTVSETENIFNKISEELQDLIEDIKRITEHNYETDQKKDHILDMLNNISQTAEENSSSIEEISSSSEEQAMTVNEITNNISKLNEMATDLNSLIHTFQTR</sequence>
<evidence type="ECO:0000256" key="9">
    <source>
        <dbReference type="SAM" id="Coils"/>
    </source>
</evidence>
<dbReference type="Pfam" id="PF00672">
    <property type="entry name" value="HAMP"/>
    <property type="match status" value="1"/>
</dbReference>
<keyword evidence="5 10" id="KW-0472">Membrane</keyword>
<keyword evidence="3 10" id="KW-0812">Transmembrane</keyword>
<evidence type="ECO:0000256" key="4">
    <source>
        <dbReference type="ARBA" id="ARBA00022989"/>
    </source>
</evidence>
<dbReference type="Pfam" id="PF17200">
    <property type="entry name" value="sCache_2"/>
    <property type="match status" value="1"/>
</dbReference>
<feature type="domain" description="Methyl-accepting transducer" evidence="11">
    <location>
        <begin position="316"/>
        <end position="573"/>
    </location>
</feature>
<dbReference type="Gene3D" id="6.10.340.10">
    <property type="match status" value="1"/>
</dbReference>
<evidence type="ECO:0000256" key="7">
    <source>
        <dbReference type="ARBA" id="ARBA00029447"/>
    </source>
</evidence>
<dbReference type="InterPro" id="IPR003660">
    <property type="entry name" value="HAMP_dom"/>
</dbReference>
<feature type="coiled-coil region" evidence="9">
    <location>
        <begin position="506"/>
        <end position="533"/>
    </location>
</feature>
<dbReference type="GO" id="GO:0007165">
    <property type="term" value="P:signal transduction"/>
    <property type="evidence" value="ECO:0007669"/>
    <property type="project" value="UniProtKB-KW"/>
</dbReference>
<keyword evidence="6 8" id="KW-0807">Transducer</keyword>
<dbReference type="EMBL" id="RJVG01000004">
    <property type="protein sequence ID" value="ROR28564.1"/>
    <property type="molecule type" value="Genomic_DNA"/>
</dbReference>
<dbReference type="Pfam" id="PF00015">
    <property type="entry name" value="MCPsignal"/>
    <property type="match status" value="1"/>
</dbReference>
<evidence type="ECO:0000259" key="12">
    <source>
        <dbReference type="PROSITE" id="PS50885"/>
    </source>
</evidence>
<dbReference type="SMART" id="SM01049">
    <property type="entry name" value="Cache_2"/>
    <property type="match status" value="1"/>
</dbReference>
<evidence type="ECO:0000256" key="6">
    <source>
        <dbReference type="ARBA" id="ARBA00023224"/>
    </source>
</evidence>
<dbReference type="PROSITE" id="PS50111">
    <property type="entry name" value="CHEMOTAXIS_TRANSDUC_2"/>
    <property type="match status" value="1"/>
</dbReference>
<evidence type="ECO:0000313" key="14">
    <source>
        <dbReference type="Proteomes" id="UP000273083"/>
    </source>
</evidence>
<dbReference type="Gene3D" id="3.30.450.20">
    <property type="entry name" value="PAS domain"/>
    <property type="match status" value="1"/>
</dbReference>
<evidence type="ECO:0000256" key="3">
    <source>
        <dbReference type="ARBA" id="ARBA00022692"/>
    </source>
</evidence>
<feature type="domain" description="HAMP" evidence="12">
    <location>
        <begin position="244"/>
        <end position="297"/>
    </location>
</feature>
<accession>A0A3N1XPF2</accession>
<dbReference type="Proteomes" id="UP000273083">
    <property type="component" value="Unassembled WGS sequence"/>
</dbReference>